<dbReference type="OMA" id="MLIQQFL"/>
<feature type="binding site" evidence="5">
    <location>
        <position position="202"/>
    </location>
    <ligand>
        <name>chlorophyll a</name>
        <dbReference type="ChEBI" id="CHEBI:58416"/>
        <label>1</label>
    </ligand>
</feature>
<dbReference type="Gene3D" id="1.10.3460.10">
    <property type="entry name" value="Chlorophyll a/b binding protein domain"/>
    <property type="match status" value="1"/>
</dbReference>
<dbReference type="VEuPathDB" id="CryptoDB:Vbra_20782"/>
<protein>
    <submittedName>
        <fullName evidence="8">Uncharacterized protein</fullName>
    </submittedName>
</protein>
<evidence type="ECO:0000256" key="5">
    <source>
        <dbReference type="PIRSR" id="PIRSR601344-1"/>
    </source>
</evidence>
<dbReference type="STRING" id="1169540.A0A0G4ESK4"/>
<feature type="compositionally biased region" description="Low complexity" evidence="6">
    <location>
        <begin position="32"/>
        <end position="43"/>
    </location>
</feature>
<feature type="chain" id="PRO_5005187785" evidence="7">
    <location>
        <begin position="18"/>
        <end position="229"/>
    </location>
</feature>
<dbReference type="OrthoDB" id="423598at2759"/>
<dbReference type="PhylomeDB" id="A0A0G4ESK4"/>
<accession>A0A0G4ESK4</accession>
<keyword evidence="7" id="KW-0732">Signal</keyword>
<keyword evidence="2" id="KW-0150">Chloroplast</keyword>
<feature type="binding site" evidence="5">
    <location>
        <position position="190"/>
    </location>
    <ligand>
        <name>chlorophyll a</name>
        <dbReference type="ChEBI" id="CHEBI:58416"/>
        <label>1</label>
    </ligand>
</feature>
<dbReference type="InterPro" id="IPR022796">
    <property type="entry name" value="Chloroa_b-bind"/>
</dbReference>
<feature type="region of interest" description="Disordered" evidence="6">
    <location>
        <begin position="22"/>
        <end position="49"/>
    </location>
</feature>
<feature type="binding site" description="axial binding residue" evidence="5">
    <location>
        <position position="147"/>
    </location>
    <ligand>
        <name>chlorophyll b</name>
        <dbReference type="ChEBI" id="CHEBI:61721"/>
        <label>1</label>
    </ligand>
    <ligandPart>
        <name>Mg</name>
        <dbReference type="ChEBI" id="CHEBI:25107"/>
    </ligandPart>
</feature>
<feature type="binding site" description="axial binding residue" evidence="5">
    <location>
        <position position="122"/>
    </location>
    <ligand>
        <name>chlorophyll b</name>
        <dbReference type="ChEBI" id="CHEBI:61721"/>
        <label>1</label>
    </ligand>
    <ligandPart>
        <name>Mg</name>
        <dbReference type="ChEBI" id="CHEBI:25107"/>
    </ligandPart>
</feature>
<evidence type="ECO:0000256" key="1">
    <source>
        <dbReference type="ARBA" id="ARBA00004229"/>
    </source>
</evidence>
<dbReference type="GO" id="GO:0016020">
    <property type="term" value="C:membrane"/>
    <property type="evidence" value="ECO:0007669"/>
    <property type="project" value="InterPro"/>
</dbReference>
<keyword evidence="5" id="KW-0148">Chlorophyll</keyword>
<name>A0A0G4ESK4_VITBC</name>
<dbReference type="InParanoid" id="A0A0G4ESK4"/>
<feature type="binding site" description="axial binding residue" evidence="5">
    <location>
        <position position="88"/>
    </location>
    <ligand>
        <name>chlorophyll b</name>
        <dbReference type="ChEBI" id="CHEBI:61721"/>
        <label>1</label>
    </ligand>
    <ligandPart>
        <name>Mg</name>
        <dbReference type="ChEBI" id="CHEBI:25107"/>
    </ligandPart>
</feature>
<keyword evidence="3" id="KW-0602">Photosynthesis</keyword>
<gene>
    <name evidence="8" type="ORF">Vbra_20782</name>
</gene>
<organism evidence="8 9">
    <name type="scientific">Vitrella brassicaformis (strain CCMP3155)</name>
    <dbReference type="NCBI Taxonomy" id="1169540"/>
    <lineage>
        <taxon>Eukaryota</taxon>
        <taxon>Sar</taxon>
        <taxon>Alveolata</taxon>
        <taxon>Colpodellida</taxon>
        <taxon>Vitrellaceae</taxon>
        <taxon>Vitrella</taxon>
    </lineage>
</organism>
<dbReference type="PANTHER" id="PTHR21649">
    <property type="entry name" value="CHLOROPHYLL A/B BINDING PROTEIN"/>
    <property type="match status" value="1"/>
</dbReference>
<dbReference type="EMBL" id="CDMY01000303">
    <property type="protein sequence ID" value="CEM00977.1"/>
    <property type="molecule type" value="Genomic_DNA"/>
</dbReference>
<feature type="binding site" evidence="5">
    <location>
        <position position="86"/>
    </location>
    <ligand>
        <name>chlorophyll a</name>
        <dbReference type="ChEBI" id="CHEBI:58416"/>
        <label>1</label>
    </ligand>
</feature>
<dbReference type="GO" id="GO:0016168">
    <property type="term" value="F:chlorophyll binding"/>
    <property type="evidence" value="ECO:0007669"/>
    <property type="project" value="UniProtKB-KW"/>
</dbReference>
<dbReference type="SUPFAM" id="SSF103511">
    <property type="entry name" value="Chlorophyll a-b binding protein"/>
    <property type="match status" value="1"/>
</dbReference>
<dbReference type="GO" id="GO:0009765">
    <property type="term" value="P:photosynthesis, light harvesting"/>
    <property type="evidence" value="ECO:0007669"/>
    <property type="project" value="InterPro"/>
</dbReference>
<evidence type="ECO:0000256" key="6">
    <source>
        <dbReference type="SAM" id="MobiDB-lite"/>
    </source>
</evidence>
<dbReference type="AlphaFoldDB" id="A0A0G4ESK4"/>
<keyword evidence="5" id="KW-0157">Chromophore</keyword>
<proteinExistence type="predicted"/>
<feature type="binding site" evidence="5">
    <location>
        <position position="185"/>
    </location>
    <ligand>
        <name>chlorophyll b</name>
        <dbReference type="ChEBI" id="CHEBI:61721"/>
        <label>2</label>
    </ligand>
</feature>
<evidence type="ECO:0000313" key="9">
    <source>
        <dbReference type="Proteomes" id="UP000041254"/>
    </source>
</evidence>
<evidence type="ECO:0000256" key="3">
    <source>
        <dbReference type="ARBA" id="ARBA00022531"/>
    </source>
</evidence>
<keyword evidence="4" id="KW-0934">Plastid</keyword>
<comment type="subcellular location">
    <subcellularLocation>
        <location evidence="1">Plastid</location>
        <location evidence="1">Chloroplast</location>
    </subcellularLocation>
</comment>
<keyword evidence="9" id="KW-1185">Reference proteome</keyword>
<evidence type="ECO:0000256" key="2">
    <source>
        <dbReference type="ARBA" id="ARBA00022528"/>
    </source>
</evidence>
<evidence type="ECO:0000256" key="4">
    <source>
        <dbReference type="ARBA" id="ARBA00022640"/>
    </source>
</evidence>
<reference evidence="8 9" key="1">
    <citation type="submission" date="2014-11" db="EMBL/GenBank/DDBJ databases">
        <authorList>
            <person name="Zhu J."/>
            <person name="Qi W."/>
            <person name="Song R."/>
        </authorList>
    </citation>
    <scope>NUCLEOTIDE SEQUENCE [LARGE SCALE GENOMIC DNA]</scope>
</reference>
<evidence type="ECO:0000313" key="8">
    <source>
        <dbReference type="EMBL" id="CEM00977.1"/>
    </source>
</evidence>
<dbReference type="Pfam" id="PF00504">
    <property type="entry name" value="Chloroa_b-bind"/>
    <property type="match status" value="1"/>
</dbReference>
<feature type="binding site" evidence="5">
    <location>
        <position position="188"/>
    </location>
    <ligand>
        <name>chlorophyll a</name>
        <dbReference type="ChEBI" id="CHEBI:58416"/>
        <label>1</label>
    </ligand>
</feature>
<feature type="binding site" evidence="5">
    <location>
        <position position="83"/>
    </location>
    <ligand>
        <name>chlorophyll a</name>
        <dbReference type="ChEBI" id="CHEBI:58416"/>
        <label>1</label>
    </ligand>
</feature>
<dbReference type="Proteomes" id="UP000041254">
    <property type="component" value="Unassembled WGS sequence"/>
</dbReference>
<dbReference type="GO" id="GO:0009507">
    <property type="term" value="C:chloroplast"/>
    <property type="evidence" value="ECO:0007669"/>
    <property type="project" value="UniProtKB-SubCell"/>
</dbReference>
<feature type="signal peptide" evidence="7">
    <location>
        <begin position="1"/>
        <end position="17"/>
    </location>
</feature>
<evidence type="ECO:0000256" key="7">
    <source>
        <dbReference type="SAM" id="SignalP"/>
    </source>
</evidence>
<dbReference type="InterPro" id="IPR001344">
    <property type="entry name" value="Chloro_AB-bd_pln"/>
</dbReference>
<sequence>MKAVAVILALLAVVAHAFVPSPPASGSSVRGSLRQSLSPSRLQAEGPPGGLVGSDIEAPNFDPWKLAAGDLEPETLSWYRAAELKHGRICMLAALGLTTQEVVQLPDPSGVFSETKGIPALVKVANERPGAIIQLLLAIGAIEVAALNRADSAAPGDLGFDPLNLQQKLGLASNPEAFEKMQLRELKNGRLAMVATAGMLIQQFLTGQATLEQLLSGHISPFGDGQGVF</sequence>